<dbReference type="Pfam" id="PF07504">
    <property type="entry name" value="FTP"/>
    <property type="match status" value="1"/>
</dbReference>
<evidence type="ECO:0000256" key="5">
    <source>
        <dbReference type="ARBA" id="ARBA00022723"/>
    </source>
</evidence>
<feature type="chain" id="PRO_5009360326" description="Extracellular metalloproteinase" evidence="13">
    <location>
        <begin position="21"/>
        <end position="441"/>
    </location>
</feature>
<dbReference type="PANTHER" id="PTHR33478">
    <property type="entry name" value="EXTRACELLULAR METALLOPROTEINASE MEP"/>
    <property type="match status" value="1"/>
</dbReference>
<keyword evidence="6 13" id="KW-0732">Signal</keyword>
<dbReference type="GO" id="GO:0008270">
    <property type="term" value="F:zinc ion binding"/>
    <property type="evidence" value="ECO:0007669"/>
    <property type="project" value="InterPro"/>
</dbReference>
<feature type="signal peptide" evidence="13">
    <location>
        <begin position="1"/>
        <end position="20"/>
    </location>
</feature>
<dbReference type="OrthoDB" id="3227768at2759"/>
<evidence type="ECO:0000256" key="8">
    <source>
        <dbReference type="ARBA" id="ARBA00022833"/>
    </source>
</evidence>
<evidence type="ECO:0000256" key="2">
    <source>
        <dbReference type="ARBA" id="ARBA00006006"/>
    </source>
</evidence>
<keyword evidence="16" id="KW-1185">Reference proteome</keyword>
<dbReference type="CDD" id="cd09596">
    <property type="entry name" value="M36"/>
    <property type="match status" value="1"/>
</dbReference>
<dbReference type="Proteomes" id="UP000059188">
    <property type="component" value="Unassembled WGS sequence"/>
</dbReference>
<dbReference type="GO" id="GO:0004222">
    <property type="term" value="F:metalloendopeptidase activity"/>
    <property type="evidence" value="ECO:0007669"/>
    <property type="project" value="InterPro"/>
</dbReference>
<evidence type="ECO:0000256" key="6">
    <source>
        <dbReference type="ARBA" id="ARBA00022729"/>
    </source>
</evidence>
<keyword evidence="5 12" id="KW-0479">Metal-binding</keyword>
<comment type="cofactor">
    <cofactor evidence="12">
        <name>Zn(2+)</name>
        <dbReference type="ChEBI" id="CHEBI:29105"/>
    </cofactor>
    <text evidence="12">Binds 1 zinc ion per subunit.</text>
</comment>
<evidence type="ECO:0000259" key="14">
    <source>
        <dbReference type="Pfam" id="PF07504"/>
    </source>
</evidence>
<evidence type="ECO:0000313" key="16">
    <source>
        <dbReference type="Proteomes" id="UP000059188"/>
    </source>
</evidence>
<feature type="binding site" evidence="12">
    <location>
        <position position="314"/>
    </location>
    <ligand>
        <name>Zn(2+)</name>
        <dbReference type="ChEBI" id="CHEBI:29105"/>
        <note>catalytic</note>
    </ligand>
</feature>
<feature type="binding site" evidence="12">
    <location>
        <position position="318"/>
    </location>
    <ligand>
        <name>Zn(2+)</name>
        <dbReference type="ChEBI" id="CHEBI:29105"/>
        <note>catalytic</note>
    </ligand>
</feature>
<name>A0A0B7FVY5_THACB</name>
<feature type="domain" description="FTP" evidence="14">
    <location>
        <begin position="97"/>
        <end position="135"/>
    </location>
</feature>
<evidence type="ECO:0000256" key="4">
    <source>
        <dbReference type="ARBA" id="ARBA00022670"/>
    </source>
</evidence>
<gene>
    <name evidence="15" type="ORF">RSOLAG1IB_04274</name>
</gene>
<dbReference type="AlphaFoldDB" id="A0A0B7FVY5"/>
<comment type="similarity">
    <text evidence="2 13">Belongs to the peptidase M36 family.</text>
</comment>
<evidence type="ECO:0000313" key="15">
    <source>
        <dbReference type="EMBL" id="CEL61034.1"/>
    </source>
</evidence>
<dbReference type="Gene3D" id="3.10.170.10">
    <property type="match status" value="1"/>
</dbReference>
<dbReference type="GO" id="GO:0006508">
    <property type="term" value="P:proteolysis"/>
    <property type="evidence" value="ECO:0007669"/>
    <property type="project" value="UniProtKB-KW"/>
</dbReference>
<sequence length="441" mass="47738">MVSLTSLSAVALLIASGVIAAPWHSNIPHHTHRSRGVGPTGINLVSYHPPSVFEGYGVDGAPFQSVSQRPEEIAKSFLQEKLGLADDELIRHAGHTNDGVSYDYFTQTTNGIPISNTVANVATKDGNVVSYGASFIKPTNIAPKEPTIGQDRAIALSEEALGGKWNGWPVKLEYTMGDGGSCHLTWAVQVQGQNSWKQLSIDAHDGKVRNVVDFVAEHSYHVVPFSYQDPDERLHDLTYLYGFTEAAYNFQQENFRKGGKEGDRVQVSVQDSSGANNANFATPPDGQPGRMRMFIWTATSPNRDGALENDIITHEFVHGVSNRLTGGGTGACLQTTEAGGMGEGWSDAMADITEAKTKPIPDFTLGSYVVNNPKGIRSYPYSTNMATNPLTYGNLKTMTEVHDIGEVWAVTLHELLNSLVEKCGLSKKLDPSEESGNSIVL</sequence>
<dbReference type="InterPro" id="IPR027268">
    <property type="entry name" value="Peptidase_M4/M1_CTD_sf"/>
</dbReference>
<evidence type="ECO:0000256" key="7">
    <source>
        <dbReference type="ARBA" id="ARBA00022801"/>
    </source>
</evidence>
<keyword evidence="8 12" id="KW-0862">Zinc</keyword>
<evidence type="ECO:0000256" key="10">
    <source>
        <dbReference type="ARBA" id="ARBA00023145"/>
    </source>
</evidence>
<reference evidence="15 16" key="1">
    <citation type="submission" date="2014-11" db="EMBL/GenBank/DDBJ databases">
        <authorList>
            <person name="Wibberg Daniel"/>
        </authorList>
    </citation>
    <scope>NUCLEOTIDE SEQUENCE [LARGE SCALE GENOMIC DNA]</scope>
    <source>
        <strain evidence="15">Rhizoctonia solani AG1-IB 7/3/14</strain>
    </source>
</reference>
<keyword evidence="7 13" id="KW-0378">Hydrolase</keyword>
<comment type="subcellular location">
    <subcellularLocation>
        <location evidence="1 13">Secreted</location>
    </subcellularLocation>
</comment>
<evidence type="ECO:0000256" key="12">
    <source>
        <dbReference type="PIRSR" id="PIRSR601842-2"/>
    </source>
</evidence>
<dbReference type="InterPro" id="IPR050371">
    <property type="entry name" value="Fungal_virulence_M36"/>
</dbReference>
<dbReference type="EMBL" id="LN679104">
    <property type="protein sequence ID" value="CEL61034.1"/>
    <property type="molecule type" value="Genomic_DNA"/>
</dbReference>
<evidence type="ECO:0000256" key="9">
    <source>
        <dbReference type="ARBA" id="ARBA00023049"/>
    </source>
</evidence>
<evidence type="ECO:0000256" key="13">
    <source>
        <dbReference type="RuleBase" id="RU364017"/>
    </source>
</evidence>
<feature type="binding site" evidence="12">
    <location>
        <position position="343"/>
    </location>
    <ligand>
        <name>Zn(2+)</name>
        <dbReference type="ChEBI" id="CHEBI:29105"/>
        <note>catalytic</note>
    </ligand>
</feature>
<feature type="active site" evidence="11">
    <location>
        <position position="315"/>
    </location>
</feature>
<organism evidence="15 16">
    <name type="scientific">Thanatephorus cucumeris (strain AG1-IB / isolate 7/3/14)</name>
    <name type="common">Lettuce bottom rot fungus</name>
    <name type="synonym">Rhizoctonia solani</name>
    <dbReference type="NCBI Taxonomy" id="1108050"/>
    <lineage>
        <taxon>Eukaryota</taxon>
        <taxon>Fungi</taxon>
        <taxon>Dikarya</taxon>
        <taxon>Basidiomycota</taxon>
        <taxon>Agaricomycotina</taxon>
        <taxon>Agaricomycetes</taxon>
        <taxon>Cantharellales</taxon>
        <taxon>Ceratobasidiaceae</taxon>
        <taxon>Rhizoctonia</taxon>
        <taxon>Rhizoctonia solani AG-1</taxon>
    </lineage>
</organism>
<keyword evidence="3 13" id="KW-0964">Secreted</keyword>
<proteinExistence type="inferred from homology"/>
<evidence type="ECO:0000256" key="11">
    <source>
        <dbReference type="PIRSR" id="PIRSR601842-1"/>
    </source>
</evidence>
<keyword evidence="9 13" id="KW-0482">Metalloprotease</keyword>
<dbReference type="Gene3D" id="1.10.390.10">
    <property type="entry name" value="Neutral Protease Domain 2"/>
    <property type="match status" value="1"/>
</dbReference>
<dbReference type="PANTHER" id="PTHR33478:SF1">
    <property type="entry name" value="EXTRACELLULAR METALLOPROTEINASE MEP"/>
    <property type="match status" value="1"/>
</dbReference>
<dbReference type="EC" id="3.4.24.-" evidence="13"/>
<keyword evidence="4 13" id="KW-0645">Protease</keyword>
<protein>
    <recommendedName>
        <fullName evidence="13">Extracellular metalloproteinase</fullName>
        <ecNumber evidence="13">3.4.24.-</ecNumber>
    </recommendedName>
    <alternativeName>
        <fullName evidence="13">Fungalysin</fullName>
    </alternativeName>
</protein>
<evidence type="ECO:0000256" key="1">
    <source>
        <dbReference type="ARBA" id="ARBA00004613"/>
    </source>
</evidence>
<evidence type="ECO:0000256" key="3">
    <source>
        <dbReference type="ARBA" id="ARBA00022525"/>
    </source>
</evidence>
<dbReference type="InterPro" id="IPR001842">
    <property type="entry name" value="Peptidase_M36"/>
</dbReference>
<keyword evidence="10 13" id="KW-0865">Zymogen</keyword>
<dbReference type="GO" id="GO:0005615">
    <property type="term" value="C:extracellular space"/>
    <property type="evidence" value="ECO:0007669"/>
    <property type="project" value="InterPro"/>
</dbReference>
<accession>A0A0B7FVY5</accession>
<dbReference type="InterPro" id="IPR011096">
    <property type="entry name" value="FTP_domain"/>
</dbReference>
<dbReference type="SUPFAM" id="SSF55486">
    <property type="entry name" value="Metalloproteases ('zincins'), catalytic domain"/>
    <property type="match status" value="1"/>
</dbReference>
<dbReference type="Pfam" id="PF02128">
    <property type="entry name" value="Peptidase_M36"/>
    <property type="match status" value="1"/>
</dbReference>